<keyword evidence="1" id="KW-1133">Transmembrane helix</keyword>
<organism evidence="2 3">
    <name type="scientific">Nocardioides perillae</name>
    <dbReference type="NCBI Taxonomy" id="1119534"/>
    <lineage>
        <taxon>Bacteria</taxon>
        <taxon>Bacillati</taxon>
        <taxon>Actinomycetota</taxon>
        <taxon>Actinomycetes</taxon>
        <taxon>Propionibacteriales</taxon>
        <taxon>Nocardioidaceae</taxon>
        <taxon>Nocardioides</taxon>
    </lineage>
</organism>
<evidence type="ECO:0000313" key="2">
    <source>
        <dbReference type="EMBL" id="NYG56295.1"/>
    </source>
</evidence>
<keyword evidence="1" id="KW-0472">Membrane</keyword>
<keyword evidence="1" id="KW-0812">Transmembrane</keyword>
<reference evidence="2 3" key="1">
    <citation type="submission" date="2020-07" db="EMBL/GenBank/DDBJ databases">
        <title>Sequencing the genomes of 1000 actinobacteria strains.</title>
        <authorList>
            <person name="Klenk H.-P."/>
        </authorList>
    </citation>
    <scope>NUCLEOTIDE SEQUENCE [LARGE SCALE GENOMIC DNA]</scope>
    <source>
        <strain evidence="2 3">DSM 24552</strain>
    </source>
</reference>
<name>A0A7Y9UVB3_9ACTN</name>
<feature type="transmembrane region" description="Helical" evidence="1">
    <location>
        <begin position="21"/>
        <end position="44"/>
    </location>
</feature>
<comment type="caution">
    <text evidence="2">The sequence shown here is derived from an EMBL/GenBank/DDBJ whole genome shotgun (WGS) entry which is preliminary data.</text>
</comment>
<accession>A0A7Y9UVB3</accession>
<dbReference type="EMBL" id="JACCAC010000001">
    <property type="protein sequence ID" value="NYG56295.1"/>
    <property type="molecule type" value="Genomic_DNA"/>
</dbReference>
<dbReference type="RefSeq" id="WP_179518571.1">
    <property type="nucleotide sequence ID" value="NZ_JACCAC010000001.1"/>
</dbReference>
<protein>
    <submittedName>
        <fullName evidence="2">Pilus assembly protein Flp/PilA</fullName>
    </submittedName>
</protein>
<gene>
    <name evidence="2" type="ORF">BJ989_002599</name>
</gene>
<dbReference type="Pfam" id="PF04964">
    <property type="entry name" value="Flp_Fap"/>
    <property type="match status" value="1"/>
</dbReference>
<dbReference type="AlphaFoldDB" id="A0A7Y9UVB3"/>
<dbReference type="Proteomes" id="UP000544110">
    <property type="component" value="Unassembled WGS sequence"/>
</dbReference>
<evidence type="ECO:0000256" key="1">
    <source>
        <dbReference type="SAM" id="Phobius"/>
    </source>
</evidence>
<sequence>MIQLIATKLIERKARMDERGASAVEYGLLVAGIAALIVAVVFFFGGFVGDIFGDTCATINADGTATEGTDASCDQTP</sequence>
<proteinExistence type="predicted"/>
<dbReference type="InterPro" id="IPR007047">
    <property type="entry name" value="Flp_Fap"/>
</dbReference>
<keyword evidence="3" id="KW-1185">Reference proteome</keyword>
<evidence type="ECO:0000313" key="3">
    <source>
        <dbReference type="Proteomes" id="UP000544110"/>
    </source>
</evidence>